<proteinExistence type="predicted"/>
<sequence>MQPAASAAARSAGLAAASAFTHPFKDVRQAEHILGPAAYAALALELYDIGDQKTGDGEVAWAIENVNNETAGLLDKMPARESGNKRIVQLLFHLDNGIREKYKLQD</sequence>
<reference evidence="1 2" key="1">
    <citation type="submission" date="2021-04" db="EMBL/GenBank/DDBJ databases">
        <title>Chitinophaga sp. nov., isolated from the rhizosphere soil.</title>
        <authorList>
            <person name="He S."/>
        </authorList>
    </citation>
    <scope>NUCLEOTIDE SEQUENCE [LARGE SCALE GENOMIC DNA]</scope>
    <source>
        <strain evidence="1 2">2R12</strain>
    </source>
</reference>
<name>A0ABS5J8S6_9BACT</name>
<evidence type="ECO:0000313" key="2">
    <source>
        <dbReference type="Proteomes" id="UP000676386"/>
    </source>
</evidence>
<dbReference type="RefSeq" id="WP_211975959.1">
    <property type="nucleotide sequence ID" value="NZ_CBFHAM010000036.1"/>
</dbReference>
<organism evidence="1 2">
    <name type="scientific">Chitinophaga hostae</name>
    <dbReference type="NCBI Taxonomy" id="2831022"/>
    <lineage>
        <taxon>Bacteria</taxon>
        <taxon>Pseudomonadati</taxon>
        <taxon>Bacteroidota</taxon>
        <taxon>Chitinophagia</taxon>
        <taxon>Chitinophagales</taxon>
        <taxon>Chitinophagaceae</taxon>
        <taxon>Chitinophaga</taxon>
    </lineage>
</organism>
<gene>
    <name evidence="1" type="ORF">KE626_26080</name>
</gene>
<keyword evidence="2" id="KW-1185">Reference proteome</keyword>
<comment type="caution">
    <text evidence="1">The sequence shown here is derived from an EMBL/GenBank/DDBJ whole genome shotgun (WGS) entry which is preliminary data.</text>
</comment>
<evidence type="ECO:0000313" key="1">
    <source>
        <dbReference type="EMBL" id="MBS0030822.1"/>
    </source>
</evidence>
<dbReference type="Proteomes" id="UP000676386">
    <property type="component" value="Unassembled WGS sequence"/>
</dbReference>
<accession>A0ABS5J8S6</accession>
<protein>
    <submittedName>
        <fullName evidence="1">Uncharacterized protein</fullName>
    </submittedName>
</protein>
<dbReference type="EMBL" id="JAGTXB010000017">
    <property type="protein sequence ID" value="MBS0030822.1"/>
    <property type="molecule type" value="Genomic_DNA"/>
</dbReference>